<dbReference type="Proteomes" id="UP000431533">
    <property type="component" value="Unassembled WGS sequence"/>
</dbReference>
<dbReference type="PANTHER" id="PTHR12363">
    <property type="entry name" value="TRANSPORTIN 3 AND IMPORTIN 13"/>
    <property type="match status" value="1"/>
</dbReference>
<reference evidence="4 5" key="1">
    <citation type="submission" date="2018-05" db="EMBL/GenBank/DDBJ databases">
        <title>Genome sequencing and assembly of the regulated plant pathogen Lachnellula willkommii and related sister species for the development of diagnostic species identification markers.</title>
        <authorList>
            <person name="Giroux E."/>
            <person name="Bilodeau G."/>
        </authorList>
    </citation>
    <scope>NUCLEOTIDE SEQUENCE [LARGE SCALE GENOMIC DNA]</scope>
    <source>
        <strain evidence="4 5">CBS 185.66</strain>
    </source>
</reference>
<dbReference type="PROSITE" id="PS50166">
    <property type="entry name" value="IMPORTIN_B_NT"/>
    <property type="match status" value="1"/>
</dbReference>
<dbReference type="PANTHER" id="PTHR12363:SF53">
    <property type="entry name" value="MRNA TRANSPORT REGULATOR MTR10"/>
    <property type="match status" value="1"/>
</dbReference>
<dbReference type="AlphaFoldDB" id="A0A8H8TZX3"/>
<dbReference type="Pfam" id="PF03810">
    <property type="entry name" value="IBN_N"/>
    <property type="match status" value="1"/>
</dbReference>
<feature type="domain" description="Importin N-terminal" evidence="3">
    <location>
        <begin position="28"/>
        <end position="94"/>
    </location>
</feature>
<evidence type="ECO:0000256" key="2">
    <source>
        <dbReference type="ARBA" id="ARBA00025147"/>
    </source>
</evidence>
<organism evidence="4 5">
    <name type="scientific">Lachnellula hyalina</name>
    <dbReference type="NCBI Taxonomy" id="1316788"/>
    <lineage>
        <taxon>Eukaryota</taxon>
        <taxon>Fungi</taxon>
        <taxon>Dikarya</taxon>
        <taxon>Ascomycota</taxon>
        <taxon>Pezizomycotina</taxon>
        <taxon>Leotiomycetes</taxon>
        <taxon>Helotiales</taxon>
        <taxon>Lachnaceae</taxon>
        <taxon>Lachnellula</taxon>
    </lineage>
</organism>
<dbReference type="EMBL" id="QGMH01000062">
    <property type="protein sequence ID" value="TVY26785.1"/>
    <property type="molecule type" value="Genomic_DNA"/>
</dbReference>
<evidence type="ECO:0000256" key="1">
    <source>
        <dbReference type="ARBA" id="ARBA00022694"/>
    </source>
</evidence>
<dbReference type="InterPro" id="IPR011989">
    <property type="entry name" value="ARM-like"/>
</dbReference>
<dbReference type="InterPro" id="IPR051345">
    <property type="entry name" value="Importin_beta-like_NTR"/>
</dbReference>
<proteinExistence type="predicted"/>
<dbReference type="Pfam" id="PF08389">
    <property type="entry name" value="Xpo1"/>
    <property type="match status" value="1"/>
</dbReference>
<dbReference type="InterPro" id="IPR001494">
    <property type="entry name" value="Importin-beta_N"/>
</dbReference>
<comment type="caution">
    <text evidence="4">The sequence shown here is derived from an EMBL/GenBank/DDBJ whole genome shotgun (WGS) entry which is preliminary data.</text>
</comment>
<dbReference type="InterPro" id="IPR057941">
    <property type="entry name" value="TPR_TNPO3_IPO13_2nd"/>
</dbReference>
<keyword evidence="5" id="KW-1185">Reference proteome</keyword>
<dbReference type="SUPFAM" id="SSF48371">
    <property type="entry name" value="ARM repeat"/>
    <property type="match status" value="1"/>
</dbReference>
<dbReference type="InterPro" id="IPR016024">
    <property type="entry name" value="ARM-type_fold"/>
</dbReference>
<dbReference type="Gene3D" id="1.25.10.10">
    <property type="entry name" value="Leucine-rich Repeat Variant"/>
    <property type="match status" value="1"/>
</dbReference>
<dbReference type="FunFam" id="1.25.10.10:FF:000266">
    <property type="entry name" value="mRNA transport regulator MTR10"/>
    <property type="match status" value="1"/>
</dbReference>
<dbReference type="Pfam" id="PF24138">
    <property type="entry name" value="TPR_TNPO3_IPO13_2nd"/>
    <property type="match status" value="1"/>
</dbReference>
<dbReference type="GO" id="GO:0006606">
    <property type="term" value="P:protein import into nucleus"/>
    <property type="evidence" value="ECO:0007669"/>
    <property type="project" value="TreeGrafter"/>
</dbReference>
<name>A0A8H8TZX3_9HELO</name>
<accession>A0A8H8TZX3</accession>
<dbReference type="InterPro" id="IPR057942">
    <property type="entry name" value="TPR_TNPO3_IPO13_3rd"/>
</dbReference>
<dbReference type="RefSeq" id="XP_031005573.1">
    <property type="nucleotide sequence ID" value="XM_031149340.1"/>
</dbReference>
<dbReference type="Pfam" id="PF24140">
    <property type="entry name" value="TPR_TNPO3_IPO13_3rd"/>
    <property type="match status" value="1"/>
</dbReference>
<protein>
    <recommendedName>
        <fullName evidence="3">Importin N-terminal domain-containing protein</fullName>
    </recommendedName>
</protein>
<dbReference type="GO" id="GO:0008033">
    <property type="term" value="P:tRNA processing"/>
    <property type="evidence" value="ECO:0007669"/>
    <property type="project" value="UniProtKB-KW"/>
</dbReference>
<dbReference type="GO" id="GO:0005737">
    <property type="term" value="C:cytoplasm"/>
    <property type="evidence" value="ECO:0007669"/>
    <property type="project" value="TreeGrafter"/>
</dbReference>
<dbReference type="OrthoDB" id="435593at2759"/>
<comment type="function">
    <text evidence="2">tRNA nucleus export receptor which facilitates tRNA translocation across the nuclear pore complex. Involved in pre-tRNA splicing, probably by affecting the interaction of pre-tRNA with splicing endonuclease.</text>
</comment>
<dbReference type="GeneID" id="41984577"/>
<gene>
    <name evidence="4" type="ORF">LHYA1_G004379</name>
</gene>
<evidence type="ECO:0000313" key="4">
    <source>
        <dbReference type="EMBL" id="TVY26785.1"/>
    </source>
</evidence>
<dbReference type="GO" id="GO:0031267">
    <property type="term" value="F:small GTPase binding"/>
    <property type="evidence" value="ECO:0007669"/>
    <property type="project" value="InterPro"/>
</dbReference>
<evidence type="ECO:0000259" key="3">
    <source>
        <dbReference type="PROSITE" id="PS50166"/>
    </source>
</evidence>
<dbReference type="Pfam" id="PF24139">
    <property type="entry name" value="TPR_TNPO3_IPO13_4th"/>
    <property type="match status" value="1"/>
</dbReference>
<dbReference type="InterPro" id="IPR058537">
    <property type="entry name" value="TPR_TNPO3_IPO13_4th"/>
</dbReference>
<dbReference type="SMART" id="SM00913">
    <property type="entry name" value="IBN_N"/>
    <property type="match status" value="1"/>
</dbReference>
<dbReference type="GO" id="GO:0005634">
    <property type="term" value="C:nucleus"/>
    <property type="evidence" value="ECO:0007669"/>
    <property type="project" value="UniProtKB-ARBA"/>
</dbReference>
<dbReference type="InterPro" id="IPR013598">
    <property type="entry name" value="Exportin-1/Importin-b-like"/>
</dbReference>
<sequence>MVTMAAHAPVLTAMATMRDGQREQKKAAHQYLESFQKSTEAWQVTIGILQSGAEPEAQLFAATTLRGKITYDVNQIPPDALPSLRDQLLELLKAFATGPRPIRIQLCVCLAILAIQMTGWKDVVPLVVSTLGNNAESYACILDFLKVLPEEVTEGRKINLTEDELHQRTQELLGDNARIVVQLLISYAQSSATAATNPQLLEVVTSWLREVPVADVVNSPLLDVVLSALDSERSFDTATDCLCAIFRETRDVDEYLPTIQILLPRVIALQPRIRQAAEQEDTELFKGITRIFAEAGESWVVLIAREPAVFRPLVSAVLECAALDMDRDAIGLTFLFWYELKLYLILERYIEARVQYVDIYAKLVDILLKQLEFPSAAGSNETDLFDGDREAEEKFREFRHHMGDALKDCCEIMGVTECLSKVLERIKAWMASYASQATATSVPHWQQLEAPLFSMRAMGRMVDKEEDIILPQIMPLIVQIPHHEKLRFATIMVLGRYTEWTANHPEYLESQFQYIVSSFGTDSKEIVRAAAMSMKFFCTDCKHLLGSQVVQLQQFYDQTLDKLPGISQEELTEGVASVVAVQPPSQTFELMKLYCDPLMARLMVRANAASDEDGKLAVADLVGLITWFIQIVTPYVEPGQENPAVKYCNEIFPILSTILDSFVGFTPICERICRCWRFMIISYRTAMAPLLPQMANKLASGFAASKQGCFLWVTAAILREFSEDREHVDEQTTEAIYAFFEAQATNMLQMMSDLPPTDLPDVIEDFYRLLTDALLYYPYKLIRSPLFTPIFQAGISALALEQRDPLIATLHYLRDVIGYGGDNPPSSTNSPNPPEIKQAVQELIISNGEFLVKQIMAGMMITFPSDCFTDGSGALLGLFQLLPQQTATWVDKTVRMLPSGTVREAEIDKLMAGIRERLALGEDGHRKVRILLQDFTNIYRRRYVAPRDGLGRLEAERFHFNA</sequence>
<evidence type="ECO:0000313" key="5">
    <source>
        <dbReference type="Proteomes" id="UP000431533"/>
    </source>
</evidence>
<keyword evidence="1" id="KW-0819">tRNA processing</keyword>